<sequence>MKYILALGLLVICTGSVHGKARFGDLMAQVDNYGLEGLQDSYLFLQLGLGP</sequence>
<evidence type="ECO:0000313" key="2">
    <source>
        <dbReference type="EMBL" id="TPX40987.1"/>
    </source>
</evidence>
<dbReference type="VEuPathDB" id="FungiDB:SeMB42_g06965"/>
<evidence type="ECO:0000313" key="3">
    <source>
        <dbReference type="Proteomes" id="UP000320475"/>
    </source>
</evidence>
<dbReference type="AlphaFoldDB" id="A0A507CPC1"/>
<gene>
    <name evidence="2" type="ORF">SeLEV6574_g06299</name>
</gene>
<dbReference type="EMBL" id="QEAM01000347">
    <property type="protein sequence ID" value="TPX40987.1"/>
    <property type="molecule type" value="Genomic_DNA"/>
</dbReference>
<name>A0A507CPC1_9FUNG</name>
<evidence type="ECO:0000256" key="1">
    <source>
        <dbReference type="SAM" id="SignalP"/>
    </source>
</evidence>
<keyword evidence="1" id="KW-0732">Signal</keyword>
<protein>
    <submittedName>
        <fullName evidence="2">Uncharacterized protein</fullName>
    </submittedName>
</protein>
<feature type="signal peptide" evidence="1">
    <location>
        <begin position="1"/>
        <end position="19"/>
    </location>
</feature>
<dbReference type="Proteomes" id="UP000320475">
    <property type="component" value="Unassembled WGS sequence"/>
</dbReference>
<organism evidence="2 3">
    <name type="scientific">Synchytrium endobioticum</name>
    <dbReference type="NCBI Taxonomy" id="286115"/>
    <lineage>
        <taxon>Eukaryota</taxon>
        <taxon>Fungi</taxon>
        <taxon>Fungi incertae sedis</taxon>
        <taxon>Chytridiomycota</taxon>
        <taxon>Chytridiomycota incertae sedis</taxon>
        <taxon>Chytridiomycetes</taxon>
        <taxon>Synchytriales</taxon>
        <taxon>Synchytriaceae</taxon>
        <taxon>Synchytrium</taxon>
    </lineage>
</organism>
<feature type="non-terminal residue" evidence="2">
    <location>
        <position position="51"/>
    </location>
</feature>
<reference evidence="2 3" key="1">
    <citation type="journal article" date="2019" name="Sci. Rep.">
        <title>Comparative genomics of chytrid fungi reveal insights into the obligate biotrophic and pathogenic lifestyle of Synchytrium endobioticum.</title>
        <authorList>
            <person name="van de Vossenberg B.T.L.H."/>
            <person name="Warris S."/>
            <person name="Nguyen H.D.T."/>
            <person name="van Gent-Pelzer M.P.E."/>
            <person name="Joly D.L."/>
            <person name="van de Geest H.C."/>
            <person name="Bonants P.J.M."/>
            <person name="Smith D.S."/>
            <person name="Levesque C.A."/>
            <person name="van der Lee T.A.J."/>
        </authorList>
    </citation>
    <scope>NUCLEOTIDE SEQUENCE [LARGE SCALE GENOMIC DNA]</scope>
    <source>
        <strain evidence="2 3">LEV6574</strain>
    </source>
</reference>
<feature type="chain" id="PRO_5021321638" evidence="1">
    <location>
        <begin position="20"/>
        <end position="51"/>
    </location>
</feature>
<accession>A0A507CPC1</accession>
<comment type="caution">
    <text evidence="2">The sequence shown here is derived from an EMBL/GenBank/DDBJ whole genome shotgun (WGS) entry which is preliminary data.</text>
</comment>
<proteinExistence type="predicted"/>